<keyword evidence="2" id="KW-1133">Transmembrane helix</keyword>
<protein>
    <submittedName>
        <fullName evidence="3">Uncharacterized protein</fullName>
    </submittedName>
</protein>
<dbReference type="EMBL" id="JBJQND010000002">
    <property type="protein sequence ID" value="KAL3884849.1"/>
    <property type="molecule type" value="Genomic_DNA"/>
</dbReference>
<comment type="caution">
    <text evidence="3">The sequence shown here is derived from an EMBL/GenBank/DDBJ whole genome shotgun (WGS) entry which is preliminary data.</text>
</comment>
<keyword evidence="2" id="KW-0812">Transmembrane</keyword>
<keyword evidence="2" id="KW-0472">Membrane</keyword>
<feature type="compositionally biased region" description="Polar residues" evidence="1">
    <location>
        <begin position="388"/>
        <end position="397"/>
    </location>
</feature>
<gene>
    <name evidence="3" type="ORF">ACJMK2_024950</name>
</gene>
<evidence type="ECO:0000256" key="2">
    <source>
        <dbReference type="SAM" id="Phobius"/>
    </source>
</evidence>
<dbReference type="Proteomes" id="UP001634394">
    <property type="component" value="Unassembled WGS sequence"/>
</dbReference>
<keyword evidence="4" id="KW-1185">Reference proteome</keyword>
<evidence type="ECO:0000313" key="4">
    <source>
        <dbReference type="Proteomes" id="UP001634394"/>
    </source>
</evidence>
<evidence type="ECO:0000313" key="3">
    <source>
        <dbReference type="EMBL" id="KAL3884849.1"/>
    </source>
</evidence>
<evidence type="ECO:0000256" key="1">
    <source>
        <dbReference type="SAM" id="MobiDB-lite"/>
    </source>
</evidence>
<proteinExistence type="predicted"/>
<reference evidence="3 4" key="1">
    <citation type="submission" date="2024-11" db="EMBL/GenBank/DDBJ databases">
        <title>Chromosome-level genome assembly of the freshwater bivalve Anodonta woodiana.</title>
        <authorList>
            <person name="Chen X."/>
        </authorList>
    </citation>
    <scope>NUCLEOTIDE SEQUENCE [LARGE SCALE GENOMIC DNA]</scope>
    <source>
        <strain evidence="3">MN2024</strain>
        <tissue evidence="3">Gills</tissue>
    </source>
</reference>
<dbReference type="AlphaFoldDB" id="A0ABD3XF18"/>
<sequence>MSSIKIEMINPSPLAVVIYDVEEQRCTQVGDLYLNRIKSCAFNASNFTFTLHNVSWLDKGTYVAWDDRRFLLDSIDLDIQVGSKLSIPETSNVYITLPSTATEPADSWKVVQGRDLDRTTHTQPDNANVFFDNDHTEGNMRLEINLFGYSVKLRLTNLMMNDQLIGQHDEESDRINDTGQIQVILKDKYSLSFQLLNASFEGIKELEKSCDKRNAIINVTRSRFVQKGENSGKPSCLYNETDISSNTNNKVQTYVTSLVISSNVTNESLTDVMQSYRARIRDCVFSGNNVSFTFQESPWLENATFAACDDNGFILQSIFIEVQISNEDHTLSSGPSYTHGPSSSNDKQTLILVSAIVVVVVAACLAVIAFWMIRHRKVSTNETERKSTANSSGNLDRNANEFIPPETTRIAIVTNDNAVNLTDAIKGQVNIRRKEENIIYRRFDCTDSSNRTAHNVQINSRAHLYDYISENHDHCWPWESNLLLRPHSTESVAEQRVEYDYVVQHSFMTLRPPAPDPVVNRKSKFGGTSDHGLLWYKGINLKSASRLDKSSEQESCHSINELAPSSYFELECIRATGTMNSPSWLINGVDQKLRNVENSNSFNFLPKPEFVELRDKSKHEQVAQVLQYDLPQFNVDPASMDRRHRKSQSLNDMMAIQSIRWSRRRTARCCTKSDCYDSL</sequence>
<feature type="region of interest" description="Disordered" evidence="1">
    <location>
        <begin position="381"/>
        <end position="400"/>
    </location>
</feature>
<feature type="transmembrane region" description="Helical" evidence="2">
    <location>
        <begin position="350"/>
        <end position="373"/>
    </location>
</feature>
<name>A0ABD3XF18_SINWO</name>
<organism evidence="3 4">
    <name type="scientific">Sinanodonta woodiana</name>
    <name type="common">Chinese pond mussel</name>
    <name type="synonym">Anodonta woodiana</name>
    <dbReference type="NCBI Taxonomy" id="1069815"/>
    <lineage>
        <taxon>Eukaryota</taxon>
        <taxon>Metazoa</taxon>
        <taxon>Spiralia</taxon>
        <taxon>Lophotrochozoa</taxon>
        <taxon>Mollusca</taxon>
        <taxon>Bivalvia</taxon>
        <taxon>Autobranchia</taxon>
        <taxon>Heteroconchia</taxon>
        <taxon>Palaeoheterodonta</taxon>
        <taxon>Unionida</taxon>
        <taxon>Unionoidea</taxon>
        <taxon>Unionidae</taxon>
        <taxon>Unioninae</taxon>
        <taxon>Sinanodonta</taxon>
    </lineage>
</organism>
<accession>A0ABD3XF18</accession>